<dbReference type="PROSITE" id="PS50892">
    <property type="entry name" value="V_SNARE"/>
    <property type="match status" value="1"/>
</dbReference>
<dbReference type="InterPro" id="IPR042855">
    <property type="entry name" value="V_SNARE_CC"/>
</dbReference>
<dbReference type="GO" id="GO:0016020">
    <property type="term" value="C:membrane"/>
    <property type="evidence" value="ECO:0007669"/>
    <property type="project" value="InterPro"/>
</dbReference>
<proteinExistence type="predicted"/>
<name>A0A7S4A089_9STRA</name>
<dbReference type="CDD" id="cd15843">
    <property type="entry name" value="R-SNARE"/>
    <property type="match status" value="1"/>
</dbReference>
<keyword evidence="2" id="KW-0472">Membrane</keyword>
<sequence length="247" mass="27154">MAGVGNPLNGQNVNYVAVARLADRCVVAHASHGAHVDQSGVRSVLDPAQMRTVDANKHYNFETSGVAWHLESDGAAWIYVAITSPSYPLRHAAGLLRDLRTSFQPKAEAGLNARGEGALNNAMSGKFQRLCAQYDDLANVDSLHATLAKVETVKVVMQDSIELALQNCVSLEAIDQKADELQSQAGMFKSRAKTLRKQMWWKKCKMQMLIAFIILTIIGVIVVVILAYTGQFDKKKGKDKDKKKKDK</sequence>
<dbReference type="Gene3D" id="1.20.5.110">
    <property type="match status" value="1"/>
</dbReference>
<dbReference type="PANTHER" id="PTHR45701">
    <property type="entry name" value="SYNAPTOBREVIN FAMILY MEMBER"/>
    <property type="match status" value="1"/>
</dbReference>
<keyword evidence="2" id="KW-0812">Transmembrane</keyword>
<accession>A0A7S4A089</accession>
<dbReference type="GO" id="GO:0016192">
    <property type="term" value="P:vesicle-mediated transport"/>
    <property type="evidence" value="ECO:0007669"/>
    <property type="project" value="InterPro"/>
</dbReference>
<evidence type="ECO:0000259" key="3">
    <source>
        <dbReference type="PROSITE" id="PS50892"/>
    </source>
</evidence>
<evidence type="ECO:0000313" key="5">
    <source>
        <dbReference type="EMBL" id="CAH0368275.1"/>
    </source>
</evidence>
<keyword evidence="1" id="KW-0175">Coiled coil</keyword>
<evidence type="ECO:0000313" key="6">
    <source>
        <dbReference type="Proteomes" id="UP000789595"/>
    </source>
</evidence>
<dbReference type="Gene3D" id="3.30.450.50">
    <property type="entry name" value="Longin domain"/>
    <property type="match status" value="1"/>
</dbReference>
<keyword evidence="6" id="KW-1185">Reference proteome</keyword>
<dbReference type="OrthoDB" id="190375at2759"/>
<feature type="transmembrane region" description="Helical" evidence="2">
    <location>
        <begin position="206"/>
        <end position="228"/>
    </location>
</feature>
<dbReference type="SUPFAM" id="SSF58038">
    <property type="entry name" value="SNARE fusion complex"/>
    <property type="match status" value="1"/>
</dbReference>
<reference evidence="5" key="2">
    <citation type="submission" date="2021-11" db="EMBL/GenBank/DDBJ databases">
        <authorList>
            <consortium name="Genoscope - CEA"/>
            <person name="William W."/>
        </authorList>
    </citation>
    <scope>NUCLEOTIDE SEQUENCE</scope>
</reference>
<feature type="domain" description="V-SNARE coiled-coil homology" evidence="3">
    <location>
        <begin position="142"/>
        <end position="202"/>
    </location>
</feature>
<dbReference type="EMBL" id="HBIW01017422">
    <property type="protein sequence ID" value="CAE0699582.1"/>
    <property type="molecule type" value="Transcribed_RNA"/>
</dbReference>
<protein>
    <recommendedName>
        <fullName evidence="3">V-SNARE coiled-coil homology domain-containing protein</fullName>
    </recommendedName>
</protein>
<dbReference type="SUPFAM" id="SSF64356">
    <property type="entry name" value="SNARE-like"/>
    <property type="match status" value="1"/>
</dbReference>
<dbReference type="AlphaFoldDB" id="A0A7S4A089"/>
<reference evidence="4" key="1">
    <citation type="submission" date="2021-01" db="EMBL/GenBank/DDBJ databases">
        <authorList>
            <person name="Corre E."/>
            <person name="Pelletier E."/>
            <person name="Niang G."/>
            <person name="Scheremetjew M."/>
            <person name="Finn R."/>
            <person name="Kale V."/>
            <person name="Holt S."/>
            <person name="Cochrane G."/>
            <person name="Meng A."/>
            <person name="Brown T."/>
            <person name="Cohen L."/>
        </authorList>
    </citation>
    <scope>NUCLEOTIDE SEQUENCE</scope>
    <source>
        <strain evidence="4">CCMP1756</strain>
    </source>
</reference>
<organism evidence="4">
    <name type="scientific">Pelagomonas calceolata</name>
    <dbReference type="NCBI Taxonomy" id="35677"/>
    <lineage>
        <taxon>Eukaryota</taxon>
        <taxon>Sar</taxon>
        <taxon>Stramenopiles</taxon>
        <taxon>Ochrophyta</taxon>
        <taxon>Pelagophyceae</taxon>
        <taxon>Pelagomonadales</taxon>
        <taxon>Pelagomonadaceae</taxon>
        <taxon>Pelagomonas</taxon>
    </lineage>
</organism>
<dbReference type="Proteomes" id="UP000789595">
    <property type="component" value="Unassembled WGS sequence"/>
</dbReference>
<dbReference type="EMBL" id="CAKKNE010000002">
    <property type="protein sequence ID" value="CAH0368275.1"/>
    <property type="molecule type" value="Genomic_DNA"/>
</dbReference>
<dbReference type="PRINTS" id="PR00219">
    <property type="entry name" value="SYNAPTOBREVN"/>
</dbReference>
<evidence type="ECO:0000256" key="2">
    <source>
        <dbReference type="SAM" id="Phobius"/>
    </source>
</evidence>
<dbReference type="InterPro" id="IPR001388">
    <property type="entry name" value="Synaptobrevin-like"/>
</dbReference>
<gene>
    <name evidence="4" type="ORF">PCAL00307_LOCUS15018</name>
    <name evidence="5" type="ORF">PECAL_2P13340</name>
</gene>
<dbReference type="InterPro" id="IPR016444">
    <property type="entry name" value="Synaptobrevin/VAMP"/>
</dbReference>
<evidence type="ECO:0000313" key="4">
    <source>
        <dbReference type="EMBL" id="CAE0699582.1"/>
    </source>
</evidence>
<dbReference type="InterPro" id="IPR011012">
    <property type="entry name" value="Longin-like_dom_sf"/>
</dbReference>
<evidence type="ECO:0000256" key="1">
    <source>
        <dbReference type="PROSITE-ProRule" id="PRU00290"/>
    </source>
</evidence>
<keyword evidence="2" id="KW-1133">Transmembrane helix</keyword>
<dbReference type="Pfam" id="PF00957">
    <property type="entry name" value="Synaptobrevin"/>
    <property type="match status" value="1"/>
</dbReference>